<feature type="transmembrane region" description="Helical" evidence="1">
    <location>
        <begin position="21"/>
        <end position="42"/>
    </location>
</feature>
<dbReference type="AlphaFoldDB" id="A0A316DNY7"/>
<feature type="transmembrane region" description="Helical" evidence="1">
    <location>
        <begin position="48"/>
        <end position="67"/>
    </location>
</feature>
<name>A0A316DNY7_9FLAO</name>
<evidence type="ECO:0000313" key="2">
    <source>
        <dbReference type="EMBL" id="PWK19655.1"/>
    </source>
</evidence>
<keyword evidence="1" id="KW-1133">Transmembrane helix</keyword>
<accession>A0A316DNY7</accession>
<dbReference type="InterPro" id="IPR005325">
    <property type="entry name" value="DUF308_memb"/>
</dbReference>
<reference evidence="2 3" key="1">
    <citation type="submission" date="2018-05" db="EMBL/GenBank/DDBJ databases">
        <title>Genomic Encyclopedia of Archaeal and Bacterial Type Strains, Phase II (KMG-II): from individual species to whole genera.</title>
        <authorList>
            <person name="Goeker M."/>
        </authorList>
    </citation>
    <scope>NUCLEOTIDE SEQUENCE [LARGE SCALE GENOMIC DNA]</scope>
    <source>
        <strain evidence="2 3">DSM 22637</strain>
    </source>
</reference>
<evidence type="ECO:0000313" key="3">
    <source>
        <dbReference type="Proteomes" id="UP000245430"/>
    </source>
</evidence>
<proteinExistence type="predicted"/>
<keyword evidence="1" id="KW-0472">Membrane</keyword>
<dbReference type="Pfam" id="PF03729">
    <property type="entry name" value="DUF308"/>
    <property type="match status" value="1"/>
</dbReference>
<organism evidence="2 3">
    <name type="scientific">Xanthomarina spongicola</name>
    <dbReference type="NCBI Taxonomy" id="570520"/>
    <lineage>
        <taxon>Bacteria</taxon>
        <taxon>Pseudomonadati</taxon>
        <taxon>Bacteroidota</taxon>
        <taxon>Flavobacteriia</taxon>
        <taxon>Flavobacteriales</taxon>
        <taxon>Flavobacteriaceae</taxon>
        <taxon>Xanthomarina</taxon>
    </lineage>
</organism>
<dbReference type="EMBL" id="QGGP01000002">
    <property type="protein sequence ID" value="PWK19655.1"/>
    <property type="molecule type" value="Genomic_DNA"/>
</dbReference>
<sequence length="72" mass="8013">MTFSNAFQAKKEGIPYWWMRIVSGIFSVFIGYIIMSNLLLGLFAISTWIGIALALAGVINIVLGLNFKKITE</sequence>
<keyword evidence="3" id="KW-1185">Reference proteome</keyword>
<dbReference type="Proteomes" id="UP000245430">
    <property type="component" value="Unassembled WGS sequence"/>
</dbReference>
<protein>
    <submittedName>
        <fullName evidence="2">Short repeat uncharacterized protein DUF308</fullName>
    </submittedName>
</protein>
<evidence type="ECO:0000256" key="1">
    <source>
        <dbReference type="SAM" id="Phobius"/>
    </source>
</evidence>
<keyword evidence="1" id="KW-0812">Transmembrane</keyword>
<comment type="caution">
    <text evidence="2">The sequence shown here is derived from an EMBL/GenBank/DDBJ whole genome shotgun (WGS) entry which is preliminary data.</text>
</comment>
<gene>
    <name evidence="2" type="ORF">LX78_01004</name>
</gene>